<dbReference type="GO" id="GO:0004252">
    <property type="term" value="F:serine-type endopeptidase activity"/>
    <property type="evidence" value="ECO:0007669"/>
    <property type="project" value="InterPro"/>
</dbReference>
<feature type="domain" description="Peptidase S49" evidence="5">
    <location>
        <begin position="90"/>
        <end position="236"/>
    </location>
</feature>
<comment type="similarity">
    <text evidence="1">Belongs to the peptidase S49 family.</text>
</comment>
<dbReference type="RefSeq" id="WP_092680570.1">
    <property type="nucleotide sequence ID" value="NZ_FNMZ01000002.1"/>
</dbReference>
<dbReference type="SUPFAM" id="SSF52096">
    <property type="entry name" value="ClpP/crotonase"/>
    <property type="match status" value="1"/>
</dbReference>
<keyword evidence="3" id="KW-0378">Hydrolase</keyword>
<dbReference type="InterPro" id="IPR029045">
    <property type="entry name" value="ClpP/crotonase-like_dom_sf"/>
</dbReference>
<dbReference type="OrthoDB" id="9764363at2"/>
<dbReference type="CDD" id="cd07023">
    <property type="entry name" value="S49_Sppa_N_C"/>
    <property type="match status" value="1"/>
</dbReference>
<evidence type="ECO:0000259" key="5">
    <source>
        <dbReference type="Pfam" id="PF01343"/>
    </source>
</evidence>
<dbReference type="EMBL" id="FNMZ01000002">
    <property type="protein sequence ID" value="SDW77021.1"/>
    <property type="molecule type" value="Genomic_DNA"/>
</dbReference>
<evidence type="ECO:0000313" key="7">
    <source>
        <dbReference type="Proteomes" id="UP000199118"/>
    </source>
</evidence>
<reference evidence="6 7" key="1">
    <citation type="submission" date="2016-10" db="EMBL/GenBank/DDBJ databases">
        <authorList>
            <person name="de Groot N.N."/>
        </authorList>
    </citation>
    <scope>NUCLEOTIDE SEQUENCE [LARGE SCALE GENOMIC DNA]</scope>
    <source>
        <strain evidence="6 7">DSM 17890</strain>
    </source>
</reference>
<dbReference type="PANTHER" id="PTHR33209:SF1">
    <property type="entry name" value="PEPTIDASE S49 DOMAIN-CONTAINING PROTEIN"/>
    <property type="match status" value="1"/>
</dbReference>
<dbReference type="STRING" id="356660.SAMN05444336_102302"/>
<evidence type="ECO:0000256" key="1">
    <source>
        <dbReference type="ARBA" id="ARBA00008683"/>
    </source>
</evidence>
<dbReference type="InterPro" id="IPR002142">
    <property type="entry name" value="Peptidase_S49"/>
</dbReference>
<dbReference type="PRINTS" id="PR00127">
    <property type="entry name" value="CLPPROTEASEP"/>
</dbReference>
<proteinExistence type="inferred from homology"/>
<dbReference type="NCBIfam" id="TIGR00706">
    <property type="entry name" value="SppA_dom"/>
    <property type="match status" value="1"/>
</dbReference>
<dbReference type="Proteomes" id="UP000199118">
    <property type="component" value="Unassembled WGS sequence"/>
</dbReference>
<dbReference type="Pfam" id="PF01343">
    <property type="entry name" value="Peptidase_S49"/>
    <property type="match status" value="1"/>
</dbReference>
<keyword evidence="4" id="KW-0720">Serine protease</keyword>
<accession>A0A1H2W8Z8</accession>
<evidence type="ECO:0000256" key="3">
    <source>
        <dbReference type="ARBA" id="ARBA00022801"/>
    </source>
</evidence>
<dbReference type="Gene3D" id="3.90.226.10">
    <property type="entry name" value="2-enoyl-CoA Hydratase, Chain A, domain 1"/>
    <property type="match status" value="2"/>
</dbReference>
<keyword evidence="7" id="KW-1185">Reference proteome</keyword>
<dbReference type="PANTHER" id="PTHR33209">
    <property type="entry name" value="PROTEASE 4"/>
    <property type="match status" value="1"/>
</dbReference>
<dbReference type="InterPro" id="IPR001907">
    <property type="entry name" value="ClpP"/>
</dbReference>
<evidence type="ECO:0000313" key="6">
    <source>
        <dbReference type="EMBL" id="SDW77021.1"/>
    </source>
</evidence>
<sequence length="291" mass="31021">MLRFITFWRVVAVLALGLFAYALFSGDGEPAGPYVARHDLTGIIVLDDDRDALIRDLASDPDAAALLLRIDSPGGTVTGAEALYEAIRKVAEVKPVIAVMGEVAASGGYLAAIAADRIVAHGNTITGSIGVIKQEVDIRGLMDLVGVQVSERRSDVYKARPSPFSATPAQVAEWEDRMIGEAHEWFRGLVGDRRGLEGEALVAVTDGRVFSGRQALERGLIDEVGGLETARAWLASEGVDAGLPTRKVEKPSEKVSMLRDFLDMKVAGATVLGEMGIGRLTGGVRLLSILR</sequence>
<dbReference type="AlphaFoldDB" id="A0A1H2W8Z8"/>
<dbReference type="InterPro" id="IPR004635">
    <property type="entry name" value="Pept_S49_SppA"/>
</dbReference>
<keyword evidence="2" id="KW-0645">Protease</keyword>
<name>A0A1H2W8Z8_9RHOB</name>
<gene>
    <name evidence="6" type="ORF">SAMN05444336_102302</name>
</gene>
<dbReference type="InterPro" id="IPR047272">
    <property type="entry name" value="S49_SppA_C"/>
</dbReference>
<dbReference type="GO" id="GO:0006508">
    <property type="term" value="P:proteolysis"/>
    <property type="evidence" value="ECO:0007669"/>
    <property type="project" value="UniProtKB-KW"/>
</dbReference>
<protein>
    <submittedName>
        <fullName evidence="6">Signal peptide peptidase A. Serine peptidase. MEROPS family S49</fullName>
    </submittedName>
</protein>
<evidence type="ECO:0000256" key="2">
    <source>
        <dbReference type="ARBA" id="ARBA00022670"/>
    </source>
</evidence>
<evidence type="ECO:0000256" key="4">
    <source>
        <dbReference type="ARBA" id="ARBA00022825"/>
    </source>
</evidence>
<dbReference type="GO" id="GO:0004176">
    <property type="term" value="F:ATP-dependent peptidase activity"/>
    <property type="evidence" value="ECO:0007669"/>
    <property type="project" value="InterPro"/>
</dbReference>
<organism evidence="6 7">
    <name type="scientific">Albimonas donghaensis</name>
    <dbReference type="NCBI Taxonomy" id="356660"/>
    <lineage>
        <taxon>Bacteria</taxon>
        <taxon>Pseudomonadati</taxon>
        <taxon>Pseudomonadota</taxon>
        <taxon>Alphaproteobacteria</taxon>
        <taxon>Rhodobacterales</taxon>
        <taxon>Paracoccaceae</taxon>
        <taxon>Albimonas</taxon>
    </lineage>
</organism>